<reference evidence="6" key="1">
    <citation type="submission" date="2022-11" db="EMBL/GenBank/DDBJ databases">
        <title>Lacinutrix neustonica HL-RS19T sp. nov., isolated from the surface microlayer sample of brackish Lake Shihwa.</title>
        <authorList>
            <person name="Choi J.Y."/>
            <person name="Hwang C.Y."/>
        </authorList>
    </citation>
    <scope>NUCLEOTIDE SEQUENCE</scope>
    <source>
        <strain evidence="6">HL-RS19</strain>
    </source>
</reference>
<protein>
    <recommendedName>
        <fullName evidence="4">Peptidyl-prolyl cis-trans isomerase</fullName>
        <ecNumber evidence="4">5.2.1.8</ecNumber>
    </recommendedName>
</protein>
<accession>A0A9E8SFD8</accession>
<evidence type="ECO:0000256" key="4">
    <source>
        <dbReference type="RuleBase" id="RU003915"/>
    </source>
</evidence>
<comment type="similarity">
    <text evidence="4">Belongs to the FKBP-type PPIase family.</text>
</comment>
<dbReference type="InterPro" id="IPR001179">
    <property type="entry name" value="PPIase_FKBP_dom"/>
</dbReference>
<dbReference type="Pfam" id="PF00254">
    <property type="entry name" value="FKBP_C"/>
    <property type="match status" value="1"/>
</dbReference>
<dbReference type="EMBL" id="CP113088">
    <property type="protein sequence ID" value="WAC03304.1"/>
    <property type="molecule type" value="Genomic_DNA"/>
</dbReference>
<evidence type="ECO:0000256" key="2">
    <source>
        <dbReference type="ARBA" id="ARBA00023110"/>
    </source>
</evidence>
<keyword evidence="2 3" id="KW-0697">Rotamase</keyword>
<dbReference type="SUPFAM" id="SSF54534">
    <property type="entry name" value="FKBP-like"/>
    <property type="match status" value="1"/>
</dbReference>
<dbReference type="GO" id="GO:0003755">
    <property type="term" value="F:peptidyl-prolyl cis-trans isomerase activity"/>
    <property type="evidence" value="ECO:0007669"/>
    <property type="project" value="UniProtKB-UniRule"/>
</dbReference>
<dbReference type="RefSeq" id="WP_267677882.1">
    <property type="nucleotide sequence ID" value="NZ_CP113088.1"/>
</dbReference>
<dbReference type="PROSITE" id="PS50059">
    <property type="entry name" value="FKBP_PPIASE"/>
    <property type="match status" value="1"/>
</dbReference>
<keyword evidence="3 4" id="KW-0413">Isomerase</keyword>
<dbReference type="KEGG" id="lnu:N7U66_07015"/>
<sequence length="179" mass="20391">MNKIPVFLLLILCISSCKTPEARKPESVSTGSFINESADRNKKLFSLEQDQIEAYITNQEEKLFIPSELGFWFSKDTIQQDSTLKTPNFGDLISYEHYIADLNGQIIYTREELKARDYAMDKQELFTGLREGLKLMKAGETYTFIFPSQKAYGYYGDENKIGANLPIVTQVTVNSITTN</sequence>
<dbReference type="Gene3D" id="3.10.50.40">
    <property type="match status" value="1"/>
</dbReference>
<dbReference type="InterPro" id="IPR046357">
    <property type="entry name" value="PPIase_dom_sf"/>
</dbReference>
<dbReference type="EC" id="5.2.1.8" evidence="4"/>
<evidence type="ECO:0000313" key="7">
    <source>
        <dbReference type="Proteomes" id="UP001164705"/>
    </source>
</evidence>
<name>A0A9E8SFD8_9FLAO</name>
<evidence type="ECO:0000256" key="1">
    <source>
        <dbReference type="ARBA" id="ARBA00000971"/>
    </source>
</evidence>
<gene>
    <name evidence="6" type="primary">gldI</name>
    <name evidence="6" type="ORF">N7U66_07015</name>
</gene>
<evidence type="ECO:0000256" key="3">
    <source>
        <dbReference type="PROSITE-ProRule" id="PRU00277"/>
    </source>
</evidence>
<dbReference type="InterPro" id="IPR019869">
    <property type="entry name" value="Motility-assoc_PPIase_GldI"/>
</dbReference>
<comment type="catalytic activity">
    <reaction evidence="1 3 4">
        <text>[protein]-peptidylproline (omega=180) = [protein]-peptidylproline (omega=0)</text>
        <dbReference type="Rhea" id="RHEA:16237"/>
        <dbReference type="Rhea" id="RHEA-COMP:10747"/>
        <dbReference type="Rhea" id="RHEA-COMP:10748"/>
        <dbReference type="ChEBI" id="CHEBI:83833"/>
        <dbReference type="ChEBI" id="CHEBI:83834"/>
        <dbReference type="EC" id="5.2.1.8"/>
    </reaction>
</comment>
<evidence type="ECO:0000313" key="6">
    <source>
        <dbReference type="EMBL" id="WAC03304.1"/>
    </source>
</evidence>
<proteinExistence type="inferred from homology"/>
<organism evidence="6 7">
    <name type="scientific">Lacinutrix neustonica</name>
    <dbReference type="NCBI Taxonomy" id="2980107"/>
    <lineage>
        <taxon>Bacteria</taxon>
        <taxon>Pseudomonadati</taxon>
        <taxon>Bacteroidota</taxon>
        <taxon>Flavobacteriia</taxon>
        <taxon>Flavobacteriales</taxon>
        <taxon>Flavobacteriaceae</taxon>
        <taxon>Lacinutrix</taxon>
    </lineage>
</organism>
<dbReference type="AlphaFoldDB" id="A0A9E8SFD8"/>
<evidence type="ECO:0000259" key="5">
    <source>
        <dbReference type="PROSITE" id="PS50059"/>
    </source>
</evidence>
<keyword evidence="7" id="KW-1185">Reference proteome</keyword>
<dbReference type="NCBIfam" id="TIGR03516">
    <property type="entry name" value="ppisom_GldI"/>
    <property type="match status" value="1"/>
</dbReference>
<dbReference type="Proteomes" id="UP001164705">
    <property type="component" value="Chromosome"/>
</dbReference>
<feature type="domain" description="PPIase FKBP-type" evidence="5">
    <location>
        <begin position="90"/>
        <end position="177"/>
    </location>
</feature>